<comment type="caution">
    <text evidence="2">The sequence shown here is derived from an EMBL/GenBank/DDBJ whole genome shotgun (WGS) entry which is preliminary data.</text>
</comment>
<accession>A0AAP0IFJ4</accession>
<organism evidence="2 3">
    <name type="scientific">Stephania yunnanensis</name>
    <dbReference type="NCBI Taxonomy" id="152371"/>
    <lineage>
        <taxon>Eukaryota</taxon>
        <taxon>Viridiplantae</taxon>
        <taxon>Streptophyta</taxon>
        <taxon>Embryophyta</taxon>
        <taxon>Tracheophyta</taxon>
        <taxon>Spermatophyta</taxon>
        <taxon>Magnoliopsida</taxon>
        <taxon>Ranunculales</taxon>
        <taxon>Menispermaceae</taxon>
        <taxon>Menispermoideae</taxon>
        <taxon>Cissampelideae</taxon>
        <taxon>Stephania</taxon>
    </lineage>
</organism>
<reference evidence="2 3" key="1">
    <citation type="submission" date="2024-01" db="EMBL/GenBank/DDBJ databases">
        <title>Genome assemblies of Stephania.</title>
        <authorList>
            <person name="Yang L."/>
        </authorList>
    </citation>
    <scope>NUCLEOTIDE SEQUENCE [LARGE SCALE GENOMIC DNA]</scope>
    <source>
        <strain evidence="2">YNDBR</strain>
        <tissue evidence="2">Leaf</tissue>
    </source>
</reference>
<dbReference type="EMBL" id="JBBNAF010000009">
    <property type="protein sequence ID" value="KAK9114365.1"/>
    <property type="molecule type" value="Genomic_DNA"/>
</dbReference>
<protein>
    <submittedName>
        <fullName evidence="2">Uncharacterized protein</fullName>
    </submittedName>
</protein>
<proteinExistence type="predicted"/>
<evidence type="ECO:0000313" key="3">
    <source>
        <dbReference type="Proteomes" id="UP001420932"/>
    </source>
</evidence>
<evidence type="ECO:0000313" key="2">
    <source>
        <dbReference type="EMBL" id="KAK9114365.1"/>
    </source>
</evidence>
<gene>
    <name evidence="2" type="ORF">Syun_021162</name>
</gene>
<feature type="region of interest" description="Disordered" evidence="1">
    <location>
        <begin position="78"/>
        <end position="99"/>
    </location>
</feature>
<keyword evidence="3" id="KW-1185">Reference proteome</keyword>
<evidence type="ECO:0000256" key="1">
    <source>
        <dbReference type="SAM" id="MobiDB-lite"/>
    </source>
</evidence>
<sequence length="235" mass="26214">MASQSYGSIGFFSAIGVKSTLIIMEIKPPSSPAGRFTQILSVGIGGSALGPLKMWVKTRVDRSRNGLTEFAKKRGSKTRSNWSLKTRGRGLPDTRRKSTPKIRYGNGASIFTTSGIAARKFQNDIEAGQVRNPQLRVRLAKSSKRFVKVVRSALKACTSQTSSPTWWQGCYNDIFKIMVDRRINCQTAGCPWHLVRLYIGYMVEGLKLNTLVVDRSSISTCKARQSPHLDQILWR</sequence>
<dbReference type="Proteomes" id="UP001420932">
    <property type="component" value="Unassembled WGS sequence"/>
</dbReference>
<name>A0AAP0IFJ4_9MAGN</name>
<dbReference type="AlphaFoldDB" id="A0AAP0IFJ4"/>